<keyword evidence="1" id="KW-0812">Transmembrane</keyword>
<organism evidence="2 3">
    <name type="scientific">Elsinoe batatas</name>
    <dbReference type="NCBI Taxonomy" id="2601811"/>
    <lineage>
        <taxon>Eukaryota</taxon>
        <taxon>Fungi</taxon>
        <taxon>Dikarya</taxon>
        <taxon>Ascomycota</taxon>
        <taxon>Pezizomycotina</taxon>
        <taxon>Dothideomycetes</taxon>
        <taxon>Dothideomycetidae</taxon>
        <taxon>Myriangiales</taxon>
        <taxon>Elsinoaceae</taxon>
        <taxon>Elsinoe</taxon>
    </lineage>
</organism>
<feature type="transmembrane region" description="Helical" evidence="1">
    <location>
        <begin position="22"/>
        <end position="43"/>
    </location>
</feature>
<proteinExistence type="predicted"/>
<evidence type="ECO:0000313" key="3">
    <source>
        <dbReference type="Proteomes" id="UP000809789"/>
    </source>
</evidence>
<gene>
    <name evidence="2" type="ORF">KVT40_000503</name>
</gene>
<sequence length="464" mass="50981">MRFLPDPFTGLHPQYYAPPPPLLSPLATIPVIAGFAGILARISRTLILRGRPFSSAKLTGSVTACTLIASIPIVAFIDHRKSTLLAEHGITAPRRKLLERYGQWDMDNNVIVGGILGIALGLGTTRSVTTSWIGKLNAQCGILSRTLERRIEAALDPSNQMGKIKATLAAGSYGSLFAVVPLLLPNLLPISPSPNDCITAWTIRAIQKRRATFAIAGHDPFDFIEAPSFPTTTTTAVTSAAETKSSFHDLVALPQEADTEARHHRLLRRINTISATISSENKMEVFKPAPPQTDRNIIDALEAERKCLFLDRLLIDALIKQIEQQPDVPQQRISTDYRTTMLRNMRSNFDLDLVELGHMLEQRGATPADEEQVVQPLMTQGIELPSRTILTLQMLAWANFQALTEHQRTLRGDMAPAEAKLWQEKAGELLARLDAPMGVIMLLAHVRATAAVEKFKKRVHAAGG</sequence>
<keyword evidence="1" id="KW-1133">Transmembrane helix</keyword>
<dbReference type="AlphaFoldDB" id="A0A8K0PL70"/>
<dbReference type="OrthoDB" id="10610929at2759"/>
<feature type="transmembrane region" description="Helical" evidence="1">
    <location>
        <begin position="55"/>
        <end position="77"/>
    </location>
</feature>
<dbReference type="EMBL" id="JAESVG020000001">
    <property type="protein sequence ID" value="KAG8631363.1"/>
    <property type="molecule type" value="Genomic_DNA"/>
</dbReference>
<comment type="caution">
    <text evidence="2">The sequence shown here is derived from an EMBL/GenBank/DDBJ whole genome shotgun (WGS) entry which is preliminary data.</text>
</comment>
<protein>
    <submittedName>
        <fullName evidence="2">Uncharacterized protein</fullName>
    </submittedName>
</protein>
<dbReference type="Proteomes" id="UP000809789">
    <property type="component" value="Unassembled WGS sequence"/>
</dbReference>
<keyword evidence="3" id="KW-1185">Reference proteome</keyword>
<evidence type="ECO:0000256" key="1">
    <source>
        <dbReference type="SAM" id="Phobius"/>
    </source>
</evidence>
<keyword evidence="1" id="KW-0472">Membrane</keyword>
<reference evidence="2" key="1">
    <citation type="submission" date="2021-07" db="EMBL/GenBank/DDBJ databases">
        <title>Elsinoe batatas strain:CRI-CJ2 Genome sequencing and assembly.</title>
        <authorList>
            <person name="Huang L."/>
        </authorList>
    </citation>
    <scope>NUCLEOTIDE SEQUENCE</scope>
    <source>
        <strain evidence="2">CRI-CJ2</strain>
    </source>
</reference>
<name>A0A8K0PL70_9PEZI</name>
<evidence type="ECO:0000313" key="2">
    <source>
        <dbReference type="EMBL" id="KAG8631363.1"/>
    </source>
</evidence>
<accession>A0A8K0PL70</accession>